<evidence type="ECO:0000313" key="2">
    <source>
        <dbReference type="Proteomes" id="UP000691718"/>
    </source>
</evidence>
<sequence length="91" mass="10855">MEEINKSLNPQNEILYEIRKAQENYEKSPKSKINLGYLQTRLETLELKWNSFKTTHEYLVQETPIESRSVLSYFNDDLYETCELVCTFVLL</sequence>
<accession>A0A8S3X7G2</accession>
<reference evidence="1" key="1">
    <citation type="submission" date="2021-04" db="EMBL/GenBank/DDBJ databases">
        <authorList>
            <person name="Tunstrom K."/>
        </authorList>
    </citation>
    <scope>NUCLEOTIDE SEQUENCE</scope>
</reference>
<gene>
    <name evidence="1" type="ORF">PAPOLLO_LOCUS14072</name>
</gene>
<dbReference type="EMBL" id="CAJQZP010000954">
    <property type="protein sequence ID" value="CAG5002520.1"/>
    <property type="molecule type" value="Genomic_DNA"/>
</dbReference>
<dbReference type="AlphaFoldDB" id="A0A8S3X7G2"/>
<evidence type="ECO:0000313" key="1">
    <source>
        <dbReference type="EMBL" id="CAG5002520.1"/>
    </source>
</evidence>
<organism evidence="1 2">
    <name type="scientific">Parnassius apollo</name>
    <name type="common">Apollo butterfly</name>
    <name type="synonym">Papilio apollo</name>
    <dbReference type="NCBI Taxonomy" id="110799"/>
    <lineage>
        <taxon>Eukaryota</taxon>
        <taxon>Metazoa</taxon>
        <taxon>Ecdysozoa</taxon>
        <taxon>Arthropoda</taxon>
        <taxon>Hexapoda</taxon>
        <taxon>Insecta</taxon>
        <taxon>Pterygota</taxon>
        <taxon>Neoptera</taxon>
        <taxon>Endopterygota</taxon>
        <taxon>Lepidoptera</taxon>
        <taxon>Glossata</taxon>
        <taxon>Ditrysia</taxon>
        <taxon>Papilionoidea</taxon>
        <taxon>Papilionidae</taxon>
        <taxon>Parnassiinae</taxon>
        <taxon>Parnassini</taxon>
        <taxon>Parnassius</taxon>
        <taxon>Parnassius</taxon>
    </lineage>
</organism>
<proteinExistence type="predicted"/>
<name>A0A8S3X7G2_PARAO</name>
<dbReference type="OrthoDB" id="5987340at2759"/>
<protein>
    <submittedName>
        <fullName evidence="1">(apollo) hypothetical protein</fullName>
    </submittedName>
</protein>
<dbReference type="Proteomes" id="UP000691718">
    <property type="component" value="Unassembled WGS sequence"/>
</dbReference>
<keyword evidence="2" id="KW-1185">Reference proteome</keyword>
<comment type="caution">
    <text evidence="1">The sequence shown here is derived from an EMBL/GenBank/DDBJ whole genome shotgun (WGS) entry which is preliminary data.</text>
</comment>